<feature type="region of interest" description="Disordered" evidence="1">
    <location>
        <begin position="1"/>
        <end position="21"/>
    </location>
</feature>
<evidence type="ECO:0000313" key="2">
    <source>
        <dbReference type="EMBL" id="ACF87088.1"/>
    </source>
</evidence>
<sequence>MPCLRRRTQGPRRRPAGAGLPCPLPPHRHHCASLPPMVQVPGGVWTRRGGRVTRVGDVGCFVCLDGGRKGLVHVSQMLGRRRAGATFTLGQVSFKVVLVDGAKLGLSMVDVDQDIGKGLQSMRRRHPVEEDALRANPPTNRSRLTGRRMAADR</sequence>
<protein>
    <recommendedName>
        <fullName evidence="3">S1 motif domain-containing protein</fullName>
    </recommendedName>
</protein>
<accession>B4FY95</accession>
<reference evidence="2" key="1">
    <citation type="journal article" date="2009" name="PLoS Genet.">
        <title>Sequencing, mapping, and analysis of 27,455 maize full-length cDNAs.</title>
        <authorList>
            <person name="Soderlund C."/>
            <person name="Descour A."/>
            <person name="Kudrna D."/>
            <person name="Bomhoff M."/>
            <person name="Boyd L."/>
            <person name="Currie J."/>
            <person name="Angelova A."/>
            <person name="Collura K."/>
            <person name="Wissotski M."/>
            <person name="Ashley E."/>
            <person name="Morrow D."/>
            <person name="Fernandes J."/>
            <person name="Walbot V."/>
            <person name="Yu Y."/>
        </authorList>
    </citation>
    <scope>NUCLEOTIDE SEQUENCE</scope>
    <source>
        <strain evidence="2">B73</strain>
    </source>
</reference>
<evidence type="ECO:0000256" key="1">
    <source>
        <dbReference type="SAM" id="MobiDB-lite"/>
    </source>
</evidence>
<organism evidence="2">
    <name type="scientific">Zea mays</name>
    <name type="common">Maize</name>
    <dbReference type="NCBI Taxonomy" id="4577"/>
    <lineage>
        <taxon>Eukaryota</taxon>
        <taxon>Viridiplantae</taxon>
        <taxon>Streptophyta</taxon>
        <taxon>Embryophyta</taxon>
        <taxon>Tracheophyta</taxon>
        <taxon>Spermatophyta</taxon>
        <taxon>Magnoliopsida</taxon>
        <taxon>Liliopsida</taxon>
        <taxon>Poales</taxon>
        <taxon>Poaceae</taxon>
        <taxon>PACMAD clade</taxon>
        <taxon>Panicoideae</taxon>
        <taxon>Andropogonodae</taxon>
        <taxon>Andropogoneae</taxon>
        <taxon>Tripsacinae</taxon>
        <taxon>Zea</taxon>
    </lineage>
</organism>
<dbReference type="EMBL" id="BT042083">
    <property type="protein sequence ID" value="ACF87088.1"/>
    <property type="molecule type" value="mRNA"/>
</dbReference>
<dbReference type="AlphaFoldDB" id="B4FY95"/>
<proteinExistence type="evidence at transcript level"/>
<dbReference type="InterPro" id="IPR012340">
    <property type="entry name" value="NA-bd_OB-fold"/>
</dbReference>
<dbReference type="SUPFAM" id="SSF50249">
    <property type="entry name" value="Nucleic acid-binding proteins"/>
    <property type="match status" value="1"/>
</dbReference>
<name>B4FY95_MAIZE</name>
<feature type="region of interest" description="Disordered" evidence="1">
    <location>
        <begin position="122"/>
        <end position="153"/>
    </location>
</feature>
<dbReference type="ExpressionAtlas" id="B4FY95">
    <property type="expression patterns" value="baseline and differential"/>
</dbReference>
<dbReference type="Gene3D" id="2.40.50.140">
    <property type="entry name" value="Nucleic acid-binding proteins"/>
    <property type="match status" value="1"/>
</dbReference>
<feature type="compositionally biased region" description="Basic residues" evidence="1">
    <location>
        <begin position="1"/>
        <end position="15"/>
    </location>
</feature>
<evidence type="ECO:0008006" key="3">
    <source>
        <dbReference type="Google" id="ProtNLM"/>
    </source>
</evidence>